<dbReference type="PANTHER" id="PTHR45431:SF3">
    <property type="entry name" value="RHODANESE-LIKE DOMAIN-CONTAINING PROTEIN 15, CHLOROPLASTIC"/>
    <property type="match status" value="1"/>
</dbReference>
<organism evidence="3 4">
    <name type="scientific">Miscanthus lutarioriparius</name>
    <dbReference type="NCBI Taxonomy" id="422564"/>
    <lineage>
        <taxon>Eukaryota</taxon>
        <taxon>Viridiplantae</taxon>
        <taxon>Streptophyta</taxon>
        <taxon>Embryophyta</taxon>
        <taxon>Tracheophyta</taxon>
        <taxon>Spermatophyta</taxon>
        <taxon>Magnoliopsida</taxon>
        <taxon>Liliopsida</taxon>
        <taxon>Poales</taxon>
        <taxon>Poaceae</taxon>
        <taxon>PACMAD clade</taxon>
        <taxon>Panicoideae</taxon>
        <taxon>Andropogonodae</taxon>
        <taxon>Andropogoneae</taxon>
        <taxon>Saccharinae</taxon>
        <taxon>Miscanthus</taxon>
    </lineage>
</organism>
<accession>A0A811SCI7</accession>
<keyword evidence="4" id="KW-1185">Reference proteome</keyword>
<dbReference type="InterPro" id="IPR052367">
    <property type="entry name" value="Thiosulfate_ST/Rhodanese-like"/>
</dbReference>
<dbReference type="EMBL" id="CAJGYO010000019">
    <property type="protein sequence ID" value="CAD6338255.1"/>
    <property type="molecule type" value="Genomic_DNA"/>
</dbReference>
<comment type="caution">
    <text evidence="3">The sequence shown here is derived from an EMBL/GenBank/DDBJ whole genome shotgun (WGS) entry which is preliminary data.</text>
</comment>
<gene>
    <name evidence="2" type="ORF">NCGR_LOCUS62353</name>
    <name evidence="3" type="ORF">NCGR_LOCUS62376</name>
</gene>
<dbReference type="CDD" id="cd00158">
    <property type="entry name" value="RHOD"/>
    <property type="match status" value="1"/>
</dbReference>
<dbReference type="PANTHER" id="PTHR45431">
    <property type="entry name" value="RHODANESE-LIKE DOMAIN-CONTAINING PROTEIN 15, CHLOROPLASTIC"/>
    <property type="match status" value="1"/>
</dbReference>
<dbReference type="Proteomes" id="UP000604825">
    <property type="component" value="Unassembled WGS sequence"/>
</dbReference>
<name>A0A811SCI7_9POAL</name>
<dbReference type="InterPro" id="IPR036873">
    <property type="entry name" value="Rhodanese-like_dom_sf"/>
</dbReference>
<dbReference type="Gene3D" id="3.40.250.10">
    <property type="entry name" value="Rhodanese-like domain"/>
    <property type="match status" value="1"/>
</dbReference>
<dbReference type="InterPro" id="IPR001763">
    <property type="entry name" value="Rhodanese-like_dom"/>
</dbReference>
<protein>
    <recommendedName>
        <fullName evidence="1">Rhodanese domain-containing protein</fullName>
    </recommendedName>
</protein>
<evidence type="ECO:0000259" key="1">
    <source>
        <dbReference type="PROSITE" id="PS50206"/>
    </source>
</evidence>
<proteinExistence type="predicted"/>
<dbReference type="SMART" id="SM00450">
    <property type="entry name" value="RHOD"/>
    <property type="match status" value="1"/>
</dbReference>
<dbReference type="OrthoDB" id="566238at2759"/>
<evidence type="ECO:0000313" key="3">
    <source>
        <dbReference type="EMBL" id="CAD6338278.1"/>
    </source>
</evidence>
<feature type="domain" description="Rhodanese" evidence="1">
    <location>
        <begin position="87"/>
        <end position="187"/>
    </location>
</feature>
<dbReference type="SUPFAM" id="SSF52821">
    <property type="entry name" value="Rhodanese/Cell cycle control phosphatase"/>
    <property type="match status" value="1"/>
</dbReference>
<dbReference type="EMBL" id="CAJGYO010000019">
    <property type="protein sequence ID" value="CAD6338278.1"/>
    <property type="molecule type" value="Genomic_DNA"/>
</dbReference>
<sequence length="187" mass="19461">MAATLARASFPAALRSLASRSRRHSAAGAALCRFDTAASAKKETSGGSLVNVRHTVTSAGGGRALQAEAAAAVPLRSVPVRVAYELQQAGHRYLDVRTESEFSAGHPERAVNIPYLFRAGSGTTKNTCFLEQVASIFGKNDGIIVGCQSGRRSLMAASELSSAGFTTVTDVAGGFSSWTENGLPITQ</sequence>
<evidence type="ECO:0000313" key="4">
    <source>
        <dbReference type="Proteomes" id="UP000604825"/>
    </source>
</evidence>
<dbReference type="Pfam" id="PF00581">
    <property type="entry name" value="Rhodanese"/>
    <property type="match status" value="1"/>
</dbReference>
<dbReference type="AlphaFoldDB" id="A0A811SCI7"/>
<evidence type="ECO:0000313" key="2">
    <source>
        <dbReference type="EMBL" id="CAD6338255.1"/>
    </source>
</evidence>
<dbReference type="PROSITE" id="PS50206">
    <property type="entry name" value="RHODANESE_3"/>
    <property type="match status" value="1"/>
</dbReference>
<reference evidence="3" key="1">
    <citation type="submission" date="2020-10" db="EMBL/GenBank/DDBJ databases">
        <authorList>
            <person name="Han B."/>
            <person name="Lu T."/>
            <person name="Zhao Q."/>
            <person name="Huang X."/>
            <person name="Zhao Y."/>
        </authorList>
    </citation>
    <scope>NUCLEOTIDE SEQUENCE</scope>
</reference>